<dbReference type="EMBL" id="BGZK01000474">
    <property type="protein sequence ID" value="GBP45948.1"/>
    <property type="molecule type" value="Genomic_DNA"/>
</dbReference>
<feature type="region of interest" description="Disordered" evidence="1">
    <location>
        <begin position="1"/>
        <end position="23"/>
    </location>
</feature>
<dbReference type="Proteomes" id="UP000299102">
    <property type="component" value="Unassembled WGS sequence"/>
</dbReference>
<protein>
    <submittedName>
        <fullName evidence="2">Uncharacterized protein</fullName>
    </submittedName>
</protein>
<comment type="caution">
    <text evidence="2">The sequence shown here is derived from an EMBL/GenBank/DDBJ whole genome shotgun (WGS) entry which is preliminary data.</text>
</comment>
<accession>A0A4C1W3Q0</accession>
<keyword evidence="3" id="KW-1185">Reference proteome</keyword>
<gene>
    <name evidence="2" type="ORF">EVAR_41250_1</name>
</gene>
<proteinExistence type="predicted"/>
<feature type="compositionally biased region" description="Basic and acidic residues" evidence="1">
    <location>
        <begin position="1"/>
        <end position="12"/>
    </location>
</feature>
<organism evidence="2 3">
    <name type="scientific">Eumeta variegata</name>
    <name type="common">Bagworm moth</name>
    <name type="synonym">Eumeta japonica</name>
    <dbReference type="NCBI Taxonomy" id="151549"/>
    <lineage>
        <taxon>Eukaryota</taxon>
        <taxon>Metazoa</taxon>
        <taxon>Ecdysozoa</taxon>
        <taxon>Arthropoda</taxon>
        <taxon>Hexapoda</taxon>
        <taxon>Insecta</taxon>
        <taxon>Pterygota</taxon>
        <taxon>Neoptera</taxon>
        <taxon>Endopterygota</taxon>
        <taxon>Lepidoptera</taxon>
        <taxon>Glossata</taxon>
        <taxon>Ditrysia</taxon>
        <taxon>Tineoidea</taxon>
        <taxon>Psychidae</taxon>
        <taxon>Oiketicinae</taxon>
        <taxon>Eumeta</taxon>
    </lineage>
</organism>
<evidence type="ECO:0000313" key="3">
    <source>
        <dbReference type="Proteomes" id="UP000299102"/>
    </source>
</evidence>
<reference evidence="2 3" key="1">
    <citation type="journal article" date="2019" name="Commun. Biol.">
        <title>The bagworm genome reveals a unique fibroin gene that provides high tensile strength.</title>
        <authorList>
            <person name="Kono N."/>
            <person name="Nakamura H."/>
            <person name="Ohtoshi R."/>
            <person name="Tomita M."/>
            <person name="Numata K."/>
            <person name="Arakawa K."/>
        </authorList>
    </citation>
    <scope>NUCLEOTIDE SEQUENCE [LARGE SCALE GENOMIC DNA]</scope>
</reference>
<evidence type="ECO:0000256" key="1">
    <source>
        <dbReference type="SAM" id="MobiDB-lite"/>
    </source>
</evidence>
<dbReference type="AlphaFoldDB" id="A0A4C1W3Q0"/>
<name>A0A4C1W3Q0_EUMVA</name>
<sequence length="74" mass="8708">MNTDDLHLDRGRQQAPTNTESAWGVKMHTPRFAIKDCESVFQHKIPERDNNKLTSSPPTMPVRDRVRWSVDKWF</sequence>
<evidence type="ECO:0000313" key="2">
    <source>
        <dbReference type="EMBL" id="GBP45948.1"/>
    </source>
</evidence>